<keyword evidence="2" id="KW-0472">Membrane</keyword>
<evidence type="ECO:0000256" key="1">
    <source>
        <dbReference type="SAM" id="MobiDB-lite"/>
    </source>
</evidence>
<feature type="transmembrane region" description="Helical" evidence="2">
    <location>
        <begin position="24"/>
        <end position="41"/>
    </location>
</feature>
<keyword evidence="4" id="KW-1185">Reference proteome</keyword>
<dbReference type="EMBL" id="CP101987">
    <property type="protein sequence ID" value="UUI71865.1"/>
    <property type="molecule type" value="Genomic_DNA"/>
</dbReference>
<organism evidence="3 4">
    <name type="scientific">Cellulomonas xiejunii</name>
    <dbReference type="NCBI Taxonomy" id="2968083"/>
    <lineage>
        <taxon>Bacteria</taxon>
        <taxon>Bacillati</taxon>
        <taxon>Actinomycetota</taxon>
        <taxon>Actinomycetes</taxon>
        <taxon>Micrococcales</taxon>
        <taxon>Cellulomonadaceae</taxon>
        <taxon>Cellulomonas</taxon>
    </lineage>
</organism>
<dbReference type="Proteomes" id="UP001316384">
    <property type="component" value="Chromosome"/>
</dbReference>
<gene>
    <name evidence="3" type="ORF">NP048_19095</name>
</gene>
<keyword evidence="2" id="KW-1133">Transmembrane helix</keyword>
<accession>A0ABY5KQ03</accession>
<feature type="compositionally biased region" description="Gly residues" evidence="1">
    <location>
        <begin position="94"/>
        <end position="104"/>
    </location>
</feature>
<evidence type="ECO:0000256" key="2">
    <source>
        <dbReference type="SAM" id="Phobius"/>
    </source>
</evidence>
<name>A0ABY5KQ03_9CELL</name>
<evidence type="ECO:0000313" key="4">
    <source>
        <dbReference type="Proteomes" id="UP001316384"/>
    </source>
</evidence>
<protein>
    <submittedName>
        <fullName evidence="3">Uncharacterized protein</fullName>
    </submittedName>
</protein>
<evidence type="ECO:0000313" key="3">
    <source>
        <dbReference type="EMBL" id="UUI71865.1"/>
    </source>
</evidence>
<sequence>MTGQQPDPGAGPDAKPPVDGTNNAFLVLGLVFFVLGLSGIASGETSRIVFLPVGIVFFAVSVARSREARQDREAGSGSDGGPAAAHGDDAHGASSGGDAGGGGE</sequence>
<reference evidence="3 4" key="1">
    <citation type="submission" date="2022-07" db="EMBL/GenBank/DDBJ databases">
        <title>Novel species in genus cellulomonas.</title>
        <authorList>
            <person name="Ye L."/>
        </authorList>
    </citation>
    <scope>NUCLEOTIDE SEQUENCE [LARGE SCALE GENOMIC DNA]</scope>
    <source>
        <strain evidence="4">zg-B89</strain>
    </source>
</reference>
<dbReference type="RefSeq" id="WP_227576899.1">
    <property type="nucleotide sequence ID" value="NZ_CP101987.1"/>
</dbReference>
<keyword evidence="2" id="KW-0812">Transmembrane</keyword>
<feature type="transmembrane region" description="Helical" evidence="2">
    <location>
        <begin position="47"/>
        <end position="63"/>
    </location>
</feature>
<feature type="region of interest" description="Disordered" evidence="1">
    <location>
        <begin position="67"/>
        <end position="104"/>
    </location>
</feature>
<proteinExistence type="predicted"/>